<feature type="region of interest" description="Disordered" evidence="1">
    <location>
        <begin position="167"/>
        <end position="193"/>
    </location>
</feature>
<feature type="transmembrane region" description="Helical" evidence="2">
    <location>
        <begin position="596"/>
        <end position="616"/>
    </location>
</feature>
<reference evidence="3" key="2">
    <citation type="submission" date="2023-03" db="EMBL/GenBank/DDBJ databases">
        <authorList>
            <person name="Inwood S.N."/>
            <person name="Skelly J.G."/>
            <person name="Guhlin J."/>
            <person name="Harrop T.W.R."/>
            <person name="Goldson S.G."/>
            <person name="Dearden P.K."/>
        </authorList>
    </citation>
    <scope>NUCLEOTIDE SEQUENCE</scope>
    <source>
        <strain evidence="3">Lincoln</strain>
        <tissue evidence="3">Whole body</tissue>
    </source>
</reference>
<reference evidence="3" key="1">
    <citation type="journal article" date="2023" name="bioRxiv">
        <title>Scaffold-level genome assemblies of two parasitoid biocontrol wasps reveal the parthenogenesis mechanism and an associated novel virus.</title>
        <authorList>
            <person name="Inwood S."/>
            <person name="Skelly J."/>
            <person name="Guhlin J."/>
            <person name="Harrop T."/>
            <person name="Goldson S."/>
            <person name="Dearden P."/>
        </authorList>
    </citation>
    <scope>NUCLEOTIDE SEQUENCE</scope>
    <source>
        <strain evidence="3">Lincoln</strain>
        <tissue evidence="3">Whole body</tissue>
    </source>
</reference>
<keyword evidence="2" id="KW-1133">Transmembrane helix</keyword>
<comment type="caution">
    <text evidence="3">The sequence shown here is derived from an EMBL/GenBank/DDBJ whole genome shotgun (WGS) entry which is preliminary data.</text>
</comment>
<dbReference type="PANTHER" id="PTHR11360">
    <property type="entry name" value="MONOCARBOXYLATE TRANSPORTER"/>
    <property type="match status" value="1"/>
</dbReference>
<proteinExistence type="predicted"/>
<accession>A0AA39F3J3</accession>
<name>A0AA39F3J3_MICHY</name>
<dbReference type="AlphaFoldDB" id="A0AA39F3J3"/>
<feature type="transmembrane region" description="Helical" evidence="2">
    <location>
        <begin position="719"/>
        <end position="741"/>
    </location>
</feature>
<dbReference type="PANTHER" id="PTHR11360:SF251">
    <property type="entry name" value="MAJOR FACILITATOR SUPERFAMILY (MFS) PROFILE DOMAIN-CONTAINING PROTEIN"/>
    <property type="match status" value="1"/>
</dbReference>
<dbReference type="Proteomes" id="UP001168972">
    <property type="component" value="Unassembled WGS sequence"/>
</dbReference>
<organism evidence="3 4">
    <name type="scientific">Microctonus hyperodae</name>
    <name type="common">Parasitoid wasp</name>
    <dbReference type="NCBI Taxonomy" id="165561"/>
    <lineage>
        <taxon>Eukaryota</taxon>
        <taxon>Metazoa</taxon>
        <taxon>Ecdysozoa</taxon>
        <taxon>Arthropoda</taxon>
        <taxon>Hexapoda</taxon>
        <taxon>Insecta</taxon>
        <taxon>Pterygota</taxon>
        <taxon>Neoptera</taxon>
        <taxon>Endopterygota</taxon>
        <taxon>Hymenoptera</taxon>
        <taxon>Apocrita</taxon>
        <taxon>Ichneumonoidea</taxon>
        <taxon>Braconidae</taxon>
        <taxon>Euphorinae</taxon>
        <taxon>Microctonus</taxon>
    </lineage>
</organism>
<evidence type="ECO:0000313" key="4">
    <source>
        <dbReference type="Proteomes" id="UP001168972"/>
    </source>
</evidence>
<feature type="transmembrane region" description="Helical" evidence="2">
    <location>
        <begin position="628"/>
        <end position="651"/>
    </location>
</feature>
<feature type="transmembrane region" description="Helical" evidence="2">
    <location>
        <begin position="663"/>
        <end position="682"/>
    </location>
</feature>
<feature type="transmembrane region" description="Helical" evidence="2">
    <location>
        <begin position="440"/>
        <end position="460"/>
    </location>
</feature>
<feature type="transmembrane region" description="Helical" evidence="2">
    <location>
        <begin position="529"/>
        <end position="548"/>
    </location>
</feature>
<feature type="transmembrane region" description="Helical" evidence="2">
    <location>
        <begin position="370"/>
        <end position="399"/>
    </location>
</feature>
<dbReference type="SUPFAM" id="SSF103473">
    <property type="entry name" value="MFS general substrate transporter"/>
    <property type="match status" value="1"/>
</dbReference>
<dbReference type="InterPro" id="IPR036259">
    <property type="entry name" value="MFS_trans_sf"/>
</dbReference>
<gene>
    <name evidence="3" type="ORF">PV327_008626</name>
</gene>
<keyword evidence="4" id="KW-1185">Reference proteome</keyword>
<protein>
    <submittedName>
        <fullName evidence="3">Uncharacterized protein</fullName>
    </submittedName>
</protein>
<feature type="compositionally biased region" description="Polar residues" evidence="1">
    <location>
        <begin position="174"/>
        <end position="191"/>
    </location>
</feature>
<dbReference type="InterPro" id="IPR011701">
    <property type="entry name" value="MFS"/>
</dbReference>
<evidence type="ECO:0000313" key="3">
    <source>
        <dbReference type="EMBL" id="KAK0162276.1"/>
    </source>
</evidence>
<evidence type="ECO:0000256" key="2">
    <source>
        <dbReference type="SAM" id="Phobius"/>
    </source>
</evidence>
<dbReference type="CDD" id="cd17352">
    <property type="entry name" value="MFS_MCT_SLC16"/>
    <property type="match status" value="1"/>
</dbReference>
<feature type="transmembrane region" description="Helical" evidence="2">
    <location>
        <begin position="411"/>
        <end position="433"/>
    </location>
</feature>
<dbReference type="Gene3D" id="1.20.1250.20">
    <property type="entry name" value="MFS general substrate transporter like domains"/>
    <property type="match status" value="1"/>
</dbReference>
<feature type="transmembrane region" description="Helical" evidence="2">
    <location>
        <begin position="501"/>
        <end position="523"/>
    </location>
</feature>
<dbReference type="GO" id="GO:0022857">
    <property type="term" value="F:transmembrane transporter activity"/>
    <property type="evidence" value="ECO:0007669"/>
    <property type="project" value="InterPro"/>
</dbReference>
<dbReference type="InterPro" id="IPR050327">
    <property type="entry name" value="Proton-linked_MCT"/>
</dbReference>
<feature type="transmembrane region" description="Helical" evidence="2">
    <location>
        <begin position="688"/>
        <end position="707"/>
    </location>
</feature>
<evidence type="ECO:0000256" key="1">
    <source>
        <dbReference type="SAM" id="MobiDB-lite"/>
    </source>
</evidence>
<keyword evidence="2" id="KW-0472">Membrane</keyword>
<feature type="transmembrane region" description="Helical" evidence="2">
    <location>
        <begin position="466"/>
        <end position="489"/>
    </location>
</feature>
<dbReference type="Pfam" id="PF07690">
    <property type="entry name" value="MFS_1"/>
    <property type="match status" value="1"/>
</dbReference>
<keyword evidence="2" id="KW-0812">Transmembrane</keyword>
<sequence>MNKTDNELFRKIPNRKGKNLFDPEIMESIATTPHKGLCTLFDRGKYIWNGGDQPNEKKDRMEKVKNCQFPESRATNCLSNRFNRPLNNRKKHFRSVEENCGGIINGRKNNDCTFDIKKCKITKWKSHNSASHSDDQQTRRKSLGYCHCCRTNSKFCREGELSKMMKKEQDSKLGTKSSCNHSPKSTPNSFSHQHHYHQATGHLTKDQCGKLESPEELDPRIKLSGRQNYSSCPGAKNVNQLLAPRDNESHICRHESHQLSENNQQLRYNPSAKHFEIVSKKSIINDNIKKQISTDDECDTKKLKLFKEIPEIPTTLLLHRSRSLPQLSAHDSGVESVHDNNVPARCHSKLVSDLRQLLTLKQHYYPEGGWGWLILVVCILIQILSHGTHGAVGVFVIHVATKFNTEVYFQAGWLGAMSTGVALLVSPVTIAFCRRKSTRVTAVLGGLVTALGCLFTSFASQFHQLFFSYGAVVGIGVGITRDCSTLMVAQYFKRRREFVEIFIVSGSGLGIAVMSAFIKGAIGKIGWRLGLQAVTGVVFLTFILGTFYRSASLYHPQRRAILHLKNQKRKIKDKNKVDDRPPFFDFSTLKSKTVRILLISTGISAFGITTPIFYLAHQVEEEGLGDNVVLLQAYLGLAWTVGCITFGVLVVNHSVECRIARQYLTQTAVFMCGICILALTAVHGNYHGYVMFTWIYGIFCGGYHYSLKMYTYERVRARNFARTWGFVQCSQAIPIAIGVPISGYMNVGCGGKAGYYFSSTCVLVGSFTLFFIDLHKRNLLKHKHTKSNGTKHTCASDNCPQRRRLSFTQDPDYHDGVGGGGGGGGASTSALNLGNEIVSAPGVDKPELTCISEEGIADMDLPDNILDDIDYIGDCITSCNKVENYLMLSEFENNLIAEMPINMDRKGRRWSLVKSKGHQGNQCSHGNGKTIIEEEKTNNSKWRLNSTSINDRAITVIDEASTSHMEYR</sequence>
<feature type="transmembrane region" description="Helical" evidence="2">
    <location>
        <begin position="753"/>
        <end position="774"/>
    </location>
</feature>
<dbReference type="EMBL" id="JAQQBR010001834">
    <property type="protein sequence ID" value="KAK0162276.1"/>
    <property type="molecule type" value="Genomic_DNA"/>
</dbReference>